<feature type="compositionally biased region" description="Basic and acidic residues" evidence="1">
    <location>
        <begin position="386"/>
        <end position="395"/>
    </location>
</feature>
<dbReference type="Pfam" id="PF04937">
    <property type="entry name" value="DUF659"/>
    <property type="match status" value="1"/>
</dbReference>
<organism evidence="3 4">
    <name type="scientific">Glycine soja</name>
    <name type="common">Wild soybean</name>
    <dbReference type="NCBI Taxonomy" id="3848"/>
    <lineage>
        <taxon>Eukaryota</taxon>
        <taxon>Viridiplantae</taxon>
        <taxon>Streptophyta</taxon>
        <taxon>Embryophyta</taxon>
        <taxon>Tracheophyta</taxon>
        <taxon>Spermatophyta</taxon>
        <taxon>Magnoliopsida</taxon>
        <taxon>eudicotyledons</taxon>
        <taxon>Gunneridae</taxon>
        <taxon>Pentapetalae</taxon>
        <taxon>rosids</taxon>
        <taxon>fabids</taxon>
        <taxon>Fabales</taxon>
        <taxon>Fabaceae</taxon>
        <taxon>Papilionoideae</taxon>
        <taxon>50 kb inversion clade</taxon>
        <taxon>NPAAA clade</taxon>
        <taxon>indigoferoid/millettioid clade</taxon>
        <taxon>Phaseoleae</taxon>
        <taxon>Glycine</taxon>
        <taxon>Glycine subgen. Soja</taxon>
    </lineage>
</organism>
<evidence type="ECO:0000259" key="2">
    <source>
        <dbReference type="Pfam" id="PF04937"/>
    </source>
</evidence>
<feature type="domain" description="DUF659" evidence="2">
    <location>
        <begin position="182"/>
        <end position="296"/>
    </location>
</feature>
<feature type="compositionally biased region" description="Basic and acidic residues" evidence="1">
    <location>
        <begin position="321"/>
        <end position="333"/>
    </location>
</feature>
<proteinExistence type="predicted"/>
<dbReference type="AlphaFoldDB" id="A0A445L8H7"/>
<dbReference type="InterPro" id="IPR007021">
    <property type="entry name" value="DUF659"/>
</dbReference>
<dbReference type="PANTHER" id="PTHR32166:SF122">
    <property type="entry name" value="OS09G0499600 PROTEIN"/>
    <property type="match status" value="1"/>
</dbReference>
<evidence type="ECO:0000313" key="3">
    <source>
        <dbReference type="EMBL" id="RZC19513.1"/>
    </source>
</evidence>
<accession>A0A445L8H7</accession>
<dbReference type="EMBL" id="QZWG01000003">
    <property type="protein sequence ID" value="RZC19513.1"/>
    <property type="molecule type" value="Genomic_DNA"/>
</dbReference>
<reference evidence="3 4" key="1">
    <citation type="submission" date="2018-09" db="EMBL/GenBank/DDBJ databases">
        <title>A high-quality reference genome of wild soybean provides a powerful tool to mine soybean genomes.</title>
        <authorList>
            <person name="Xie M."/>
            <person name="Chung C.Y.L."/>
            <person name="Li M.-W."/>
            <person name="Wong F.-L."/>
            <person name="Chan T.-F."/>
            <person name="Lam H.-M."/>
        </authorList>
    </citation>
    <scope>NUCLEOTIDE SEQUENCE [LARGE SCALE GENOMIC DNA]</scope>
    <source>
        <strain evidence="4">cv. W05</strain>
        <tissue evidence="3">Hypocotyl of etiolated seedlings</tissue>
    </source>
</reference>
<feature type="compositionally biased region" description="Acidic residues" evidence="1">
    <location>
        <begin position="366"/>
        <end position="385"/>
    </location>
</feature>
<name>A0A445L8H7_GLYSO</name>
<sequence length="401" mass="45674">MTLMDIKRKRLGAIQRRHDTRPDETRWPSMRPDTTVRCAGSIVEMRPMTYHEVNDELERSRKSRFKHHLVGTRWDSKSCASVPEEVEMLMMKVVAEVANASKKRRKLNSIHEEGIHAEGVESNTTQSGIEGKGMLAFIGRGKQNLFKLVYTSAIPFNVIKNPAFVKFCDMVARYGVGYKPLSYHDIREKLLKREVEKTDVMLQEFKDKLKKTGCTIMSDGWRDKKKRRSICNFLVNNPKGTVFLYSLDTSDISKIADKVLKMLNDVVNFVGEENVVQVQQKMNDLVYVMYNSKLESKKNRKTIALPLDEIEFDDEWITEKGYNDEDEQPRGEGDGGNVELVGDVRGSSNDLVVDAFDLDNLILVEPNDDAQSEEDLDDDGEGDESADIHGDDPIRGLDMVL</sequence>
<evidence type="ECO:0000313" key="4">
    <source>
        <dbReference type="Proteomes" id="UP000289340"/>
    </source>
</evidence>
<comment type="caution">
    <text evidence="3">The sequence shown here is derived from an EMBL/GenBank/DDBJ whole genome shotgun (WGS) entry which is preliminary data.</text>
</comment>
<feature type="region of interest" description="Disordered" evidence="1">
    <location>
        <begin position="321"/>
        <end position="341"/>
    </location>
</feature>
<feature type="region of interest" description="Disordered" evidence="1">
    <location>
        <begin position="364"/>
        <end position="401"/>
    </location>
</feature>
<dbReference type="Proteomes" id="UP000289340">
    <property type="component" value="Chromosome 3"/>
</dbReference>
<keyword evidence="4" id="KW-1185">Reference proteome</keyword>
<dbReference type="PANTHER" id="PTHR32166">
    <property type="entry name" value="OSJNBA0013A04.12 PROTEIN"/>
    <property type="match status" value="1"/>
</dbReference>
<protein>
    <recommendedName>
        <fullName evidence="2">DUF659 domain-containing protein</fullName>
    </recommendedName>
</protein>
<evidence type="ECO:0000256" key="1">
    <source>
        <dbReference type="SAM" id="MobiDB-lite"/>
    </source>
</evidence>
<gene>
    <name evidence="3" type="ORF">D0Y65_006367</name>
</gene>